<dbReference type="InterPro" id="IPR052554">
    <property type="entry name" value="2-oxoglutarate_synth_KorC"/>
</dbReference>
<name>A0A855X2L7_9BACT</name>
<dbReference type="InterPro" id="IPR002869">
    <property type="entry name" value="Pyrv_flavodox_OxRed_cen"/>
</dbReference>
<evidence type="ECO:0000259" key="2">
    <source>
        <dbReference type="Pfam" id="PF01558"/>
    </source>
</evidence>
<gene>
    <name evidence="3" type="ORF">C3F09_06825</name>
</gene>
<dbReference type="Proteomes" id="UP000250918">
    <property type="component" value="Unassembled WGS sequence"/>
</dbReference>
<evidence type="ECO:0000313" key="3">
    <source>
        <dbReference type="EMBL" id="PWB72349.1"/>
    </source>
</evidence>
<dbReference type="GO" id="GO:0016903">
    <property type="term" value="F:oxidoreductase activity, acting on the aldehyde or oxo group of donors"/>
    <property type="evidence" value="ECO:0007669"/>
    <property type="project" value="InterPro"/>
</dbReference>
<proteinExistence type="predicted"/>
<sequence length="180" mass="19300">MAGFGGQGIMLAGQLLSYTGLKDGKNVVWIPSYGPEMRGGTAYCTVVISDIRIGSPIINTPTCACVFNRPSFDKFAPRVKPGGLLIVNSSLINVSTDRKDLTEIQVPATQIAIDAGNGRATNIVVLGAFVGATGVVKYDTLISVVEEKLGKKKELFEINRRVLDMGYKIGRERAAQRSHA</sequence>
<keyword evidence="1" id="KW-0560">Oxidoreductase</keyword>
<dbReference type="InterPro" id="IPR019752">
    <property type="entry name" value="Pyrv/ketoisovalerate_OxRed_cat"/>
</dbReference>
<feature type="domain" description="Pyruvate/ketoisovalerate oxidoreductase catalytic" evidence="2">
    <location>
        <begin position="5"/>
        <end position="167"/>
    </location>
</feature>
<dbReference type="SUPFAM" id="SSF53323">
    <property type="entry name" value="Pyruvate-ferredoxin oxidoreductase, PFOR, domain III"/>
    <property type="match status" value="1"/>
</dbReference>
<dbReference type="EMBL" id="PQAP01000088">
    <property type="protein sequence ID" value="PWB72349.1"/>
    <property type="molecule type" value="Genomic_DNA"/>
</dbReference>
<reference evidence="3 4" key="1">
    <citation type="journal article" date="2018" name="ISME J.">
        <title>A methanotrophic archaeon couples anaerobic oxidation of methane to Fe(III) reduction.</title>
        <authorList>
            <person name="Cai C."/>
            <person name="Leu A.O."/>
            <person name="Xie G.J."/>
            <person name="Guo J."/>
            <person name="Feng Y."/>
            <person name="Zhao J.X."/>
            <person name="Tyson G.W."/>
            <person name="Yuan Z."/>
            <person name="Hu S."/>
        </authorList>
    </citation>
    <scope>NUCLEOTIDE SEQUENCE [LARGE SCALE GENOMIC DNA]</scope>
    <source>
        <strain evidence="3">FeB_12</strain>
    </source>
</reference>
<evidence type="ECO:0000256" key="1">
    <source>
        <dbReference type="ARBA" id="ARBA00023002"/>
    </source>
</evidence>
<dbReference type="Gene3D" id="3.40.920.10">
    <property type="entry name" value="Pyruvate-ferredoxin oxidoreductase, PFOR, domain III"/>
    <property type="match status" value="1"/>
</dbReference>
<comment type="caution">
    <text evidence="3">The sequence shown here is derived from an EMBL/GenBank/DDBJ whole genome shotgun (WGS) entry which is preliminary data.</text>
</comment>
<evidence type="ECO:0000313" key="4">
    <source>
        <dbReference type="Proteomes" id="UP000250918"/>
    </source>
</evidence>
<dbReference type="Pfam" id="PF01558">
    <property type="entry name" value="POR"/>
    <property type="match status" value="1"/>
</dbReference>
<protein>
    <submittedName>
        <fullName evidence="3">2-oxoacid:ferredoxin oxidoreductase subunit gamma</fullName>
    </submittedName>
</protein>
<organism evidence="3 4">
    <name type="scientific">candidate division GN15 bacterium</name>
    <dbReference type="NCBI Taxonomy" id="2072418"/>
    <lineage>
        <taxon>Bacteria</taxon>
        <taxon>candidate division GN15</taxon>
    </lineage>
</organism>
<dbReference type="PANTHER" id="PTHR42730:SF1">
    <property type="entry name" value="2-OXOGLUTARATE SYNTHASE SUBUNIT KORC"/>
    <property type="match status" value="1"/>
</dbReference>
<dbReference type="PANTHER" id="PTHR42730">
    <property type="entry name" value="2-OXOGLUTARATE SYNTHASE SUBUNIT KORC"/>
    <property type="match status" value="1"/>
</dbReference>
<dbReference type="AlphaFoldDB" id="A0A855X2L7"/>
<accession>A0A855X2L7</accession>